<evidence type="ECO:0000313" key="2">
    <source>
        <dbReference type="EMBL" id="MFH4983313.1"/>
    </source>
</evidence>
<feature type="domain" description="RIIa" evidence="1">
    <location>
        <begin position="13"/>
        <end position="50"/>
    </location>
</feature>
<keyword evidence="3" id="KW-1185">Reference proteome</keyword>
<dbReference type="Gene3D" id="1.20.890.10">
    <property type="entry name" value="cAMP-dependent protein kinase regulatory subunit, dimerization-anchoring domain"/>
    <property type="match status" value="1"/>
</dbReference>
<reference evidence="2 3" key="1">
    <citation type="submission" date="2024-08" db="EMBL/GenBank/DDBJ databases">
        <title>Gnathostoma spinigerum genome.</title>
        <authorList>
            <person name="Gonzalez-Bertolin B."/>
            <person name="Monzon S."/>
            <person name="Zaballos A."/>
            <person name="Jimenez P."/>
            <person name="Dekumyoy P."/>
            <person name="Varona S."/>
            <person name="Cuesta I."/>
            <person name="Sumanam S."/>
            <person name="Adisakwattana P."/>
            <person name="Gasser R.B."/>
            <person name="Hernandez-Gonzalez A."/>
            <person name="Young N.D."/>
            <person name="Perteguer M.J."/>
        </authorList>
    </citation>
    <scope>NUCLEOTIDE SEQUENCE [LARGE SCALE GENOMIC DNA]</scope>
    <source>
        <strain evidence="2">AL3</strain>
        <tissue evidence="2">Liver</tissue>
    </source>
</reference>
<dbReference type="SMART" id="SM00015">
    <property type="entry name" value="IQ"/>
    <property type="match status" value="3"/>
</dbReference>
<evidence type="ECO:0000259" key="1">
    <source>
        <dbReference type="SMART" id="SM00394"/>
    </source>
</evidence>
<gene>
    <name evidence="2" type="ORF">AB6A40_010022</name>
</gene>
<protein>
    <recommendedName>
        <fullName evidence="1">RIIa domain-containing protein</fullName>
    </recommendedName>
</protein>
<dbReference type="PROSITE" id="PS50096">
    <property type="entry name" value="IQ"/>
    <property type="match status" value="3"/>
</dbReference>
<dbReference type="FunFam" id="1.20.5.190:FF:000068">
    <property type="entry name" value="Tubulin glycylase 3E"/>
    <property type="match status" value="1"/>
</dbReference>
<dbReference type="Proteomes" id="UP001608902">
    <property type="component" value="Unassembled WGS sequence"/>
</dbReference>
<accession>A0ABD6EU20</accession>
<dbReference type="SMART" id="SM00394">
    <property type="entry name" value="RIIa"/>
    <property type="match status" value="1"/>
</dbReference>
<dbReference type="Pfam" id="PF00612">
    <property type="entry name" value="IQ"/>
    <property type="match status" value="3"/>
</dbReference>
<dbReference type="InterPro" id="IPR027417">
    <property type="entry name" value="P-loop_NTPase"/>
</dbReference>
<dbReference type="PANTHER" id="PTHR10699">
    <property type="entry name" value="NEUROMODULIN"/>
    <property type="match status" value="1"/>
</dbReference>
<dbReference type="CDD" id="cd23767">
    <property type="entry name" value="IQCD"/>
    <property type="match status" value="3"/>
</dbReference>
<dbReference type="EMBL" id="JBGFUD010011811">
    <property type="protein sequence ID" value="MFH4983313.1"/>
    <property type="molecule type" value="Genomic_DNA"/>
</dbReference>
<dbReference type="InterPro" id="IPR047579">
    <property type="entry name" value="DD_CABYR_SP17"/>
</dbReference>
<dbReference type="InterPro" id="IPR003117">
    <property type="entry name" value="cAMP_dep_PK_reg_su_I/II_a/b"/>
</dbReference>
<dbReference type="AlphaFoldDB" id="A0ABD6EU20"/>
<dbReference type="SUPFAM" id="SSF52540">
    <property type="entry name" value="P-loop containing nucleoside triphosphate hydrolases"/>
    <property type="match status" value="1"/>
</dbReference>
<organism evidence="2 3">
    <name type="scientific">Gnathostoma spinigerum</name>
    <dbReference type="NCBI Taxonomy" id="75299"/>
    <lineage>
        <taxon>Eukaryota</taxon>
        <taxon>Metazoa</taxon>
        <taxon>Ecdysozoa</taxon>
        <taxon>Nematoda</taxon>
        <taxon>Chromadorea</taxon>
        <taxon>Rhabditida</taxon>
        <taxon>Spirurina</taxon>
        <taxon>Gnathostomatomorpha</taxon>
        <taxon>Gnathostomatoidea</taxon>
        <taxon>Gnathostomatidae</taxon>
        <taxon>Gnathostoma</taxon>
    </lineage>
</organism>
<dbReference type="SUPFAM" id="SSF47391">
    <property type="entry name" value="Dimerization-anchoring domain of cAMP-dependent PK regulatory subunit"/>
    <property type="match status" value="1"/>
</dbReference>
<dbReference type="CDD" id="cd12100">
    <property type="entry name" value="DD_CABYR_SP17"/>
    <property type="match status" value="1"/>
</dbReference>
<dbReference type="Gene3D" id="1.20.5.190">
    <property type="match status" value="1"/>
</dbReference>
<comment type="caution">
    <text evidence="2">The sequence shown here is derived from an EMBL/GenBank/DDBJ whole genome shotgun (WGS) entry which is preliminary data.</text>
</comment>
<proteinExistence type="predicted"/>
<name>A0ABD6EU20_9BILA</name>
<evidence type="ECO:0000313" key="3">
    <source>
        <dbReference type="Proteomes" id="UP001608902"/>
    </source>
</evidence>
<dbReference type="PANTHER" id="PTHR10699:SF11">
    <property type="entry name" value="IGLOO, ISOFORM A"/>
    <property type="match status" value="1"/>
</dbReference>
<sequence>MADSASEKYKVPPGLRPLLEGLARETLRTQPDDIINFAQLFIDELQVHRKIDPTIDVLKDAAAYERFKNALQLKYHNSLLPSTPSKNSRAQSPMDIAATKIQAAFRGHIVRSNPEKYGLNLTPASDITRRRSNEHIDVVDNRKDLKRHSVGGYALENDNPEDRAATKIQAEIRGFLARKHVEQMRKEDTDAATKIQAHIRGYLTRKHLEEAGIISQASLRSGSNHSPRSNDANQV</sequence>
<dbReference type="Pfam" id="PF02197">
    <property type="entry name" value="RIIa"/>
    <property type="match status" value="1"/>
</dbReference>
<dbReference type="InterPro" id="IPR000048">
    <property type="entry name" value="IQ_motif_EF-hand-BS"/>
</dbReference>